<reference evidence="7" key="1">
    <citation type="submission" date="2020-09" db="EMBL/GenBank/DDBJ databases">
        <title>New species isolated from human feces.</title>
        <authorList>
            <person name="Kitahara M."/>
            <person name="Shigeno Y."/>
            <person name="Shime M."/>
            <person name="Matsumoto Y."/>
            <person name="Nakamura S."/>
            <person name="Motooka D."/>
            <person name="Fukuoka S."/>
            <person name="Nishikawa H."/>
            <person name="Benno Y."/>
        </authorList>
    </citation>
    <scope>NUCLEOTIDE SEQUENCE</scope>
    <source>
        <strain evidence="7">MM59</strain>
    </source>
</reference>
<keyword evidence="2" id="KW-0813">Transport</keyword>
<dbReference type="PRINTS" id="PR00176">
    <property type="entry name" value="NANEUSMPORT"/>
</dbReference>
<evidence type="ECO:0000313" key="8">
    <source>
        <dbReference type="Proteomes" id="UP000679848"/>
    </source>
</evidence>
<organism evidence="7 8">
    <name type="scientific">Pusillibacter faecalis</name>
    <dbReference type="NCBI Taxonomy" id="2714358"/>
    <lineage>
        <taxon>Bacteria</taxon>
        <taxon>Bacillati</taxon>
        <taxon>Bacillota</taxon>
        <taxon>Clostridia</taxon>
        <taxon>Eubacteriales</taxon>
        <taxon>Oscillospiraceae</taxon>
        <taxon>Pusillibacter</taxon>
    </lineage>
</organism>
<evidence type="ECO:0000313" key="7">
    <source>
        <dbReference type="EMBL" id="BCK85088.1"/>
    </source>
</evidence>
<dbReference type="RefSeq" id="WP_213543375.1">
    <property type="nucleotide sequence ID" value="NZ_AP023420.1"/>
</dbReference>
<dbReference type="SUPFAM" id="SSF161070">
    <property type="entry name" value="SNF-like"/>
    <property type="match status" value="1"/>
</dbReference>
<evidence type="ECO:0000256" key="4">
    <source>
        <dbReference type="ARBA" id="ARBA00022989"/>
    </source>
</evidence>
<dbReference type="InterPro" id="IPR000175">
    <property type="entry name" value="Na/ntran_symport"/>
</dbReference>
<dbReference type="PANTHER" id="PTHR42948:SF1">
    <property type="entry name" value="TRANSPORTER"/>
    <property type="match status" value="1"/>
</dbReference>
<keyword evidence="4 6" id="KW-1133">Transmembrane helix</keyword>
<feature type="transmembrane region" description="Helical" evidence="6">
    <location>
        <begin position="416"/>
        <end position="441"/>
    </location>
</feature>
<dbReference type="PROSITE" id="PS50267">
    <property type="entry name" value="NA_NEUROTRAN_SYMP_3"/>
    <property type="match status" value="1"/>
</dbReference>
<protein>
    <submittedName>
        <fullName evidence="7">Sodium-dependent transporter</fullName>
    </submittedName>
</protein>
<feature type="transmembrane region" description="Helical" evidence="6">
    <location>
        <begin position="378"/>
        <end position="396"/>
    </location>
</feature>
<comment type="subcellular location">
    <subcellularLocation>
        <location evidence="1">Membrane</location>
        <topology evidence="1">Multi-pass membrane protein</topology>
    </subcellularLocation>
</comment>
<dbReference type="EMBL" id="AP023420">
    <property type="protein sequence ID" value="BCK85088.1"/>
    <property type="molecule type" value="Genomic_DNA"/>
</dbReference>
<keyword evidence="3 6" id="KW-0812">Transmembrane</keyword>
<dbReference type="Proteomes" id="UP000679848">
    <property type="component" value="Chromosome"/>
</dbReference>
<feature type="transmembrane region" description="Helical" evidence="6">
    <location>
        <begin position="143"/>
        <end position="164"/>
    </location>
</feature>
<evidence type="ECO:0000256" key="1">
    <source>
        <dbReference type="ARBA" id="ARBA00004141"/>
    </source>
</evidence>
<feature type="transmembrane region" description="Helical" evidence="6">
    <location>
        <begin position="307"/>
        <end position="326"/>
    </location>
</feature>
<dbReference type="Pfam" id="PF00209">
    <property type="entry name" value="SNF"/>
    <property type="match status" value="2"/>
</dbReference>
<dbReference type="AlphaFoldDB" id="A0A810QA04"/>
<dbReference type="CDD" id="cd10336">
    <property type="entry name" value="SLC6sbd_Tyt1-Like"/>
    <property type="match status" value="1"/>
</dbReference>
<proteinExistence type="predicted"/>
<feature type="transmembrane region" description="Helical" evidence="6">
    <location>
        <begin position="176"/>
        <end position="196"/>
    </location>
</feature>
<sequence>MLQQVEKRENWASRFGLLMSLAGMAIGLGNVWRFPYLVGYWGGGAFVLAYLVCLMVIVVPLGIIEAGFGKGIQGGTLDAWTVILKNSKAGKLIGSVFCVGYTTMNFYFMTVLAGTIWFSYAFATDMKSRVDPATMYQYMNTEQTTVLTVIAALILAFVVFVLYKGIQSGIEAVSKVMIPGLFVIFAIIIVFALFFVPNIAEGYNFYLNPDFSVLAQPRMWKEAAGQALFSVGVGPGCILVYGSHIKKDADSNISFVTVALIDTCAALIAGFAMIPTAAALGLDMQSGAGLIFIVLPAALAQIPLGNILGILAMFAVFFAGITSAFAQMEVCVTSFVDGFRMNRKRVILAVGAVTMAFVIWSSLSTASFDFWNNFSGNYVFIVTAGLGAIGNNYIFGTRRVLDEYANPGSEVKLGSWFVPLVKYISVPLMIIVMVDSLFPFLP</sequence>
<feature type="transmembrane region" description="Helical" evidence="6">
    <location>
        <begin position="253"/>
        <end position="274"/>
    </location>
</feature>
<feature type="transmembrane region" description="Helical" evidence="6">
    <location>
        <begin position="38"/>
        <end position="64"/>
    </location>
</feature>
<dbReference type="KEGG" id="pfaa:MM59RIKEN_24070"/>
<feature type="transmembrane region" description="Helical" evidence="6">
    <location>
        <begin position="12"/>
        <end position="32"/>
    </location>
</feature>
<dbReference type="InterPro" id="IPR037272">
    <property type="entry name" value="SNS_sf"/>
</dbReference>
<evidence type="ECO:0000256" key="5">
    <source>
        <dbReference type="ARBA" id="ARBA00023136"/>
    </source>
</evidence>
<evidence type="ECO:0000256" key="6">
    <source>
        <dbReference type="SAM" id="Phobius"/>
    </source>
</evidence>
<gene>
    <name evidence="7" type="ORF">MM59RIKEN_24070</name>
</gene>
<evidence type="ECO:0000256" key="2">
    <source>
        <dbReference type="ARBA" id="ARBA00022448"/>
    </source>
</evidence>
<feature type="transmembrane region" description="Helical" evidence="6">
    <location>
        <begin position="92"/>
        <end position="123"/>
    </location>
</feature>
<keyword evidence="5 6" id="KW-0472">Membrane</keyword>
<dbReference type="PANTHER" id="PTHR42948">
    <property type="entry name" value="TRANSPORTER"/>
    <property type="match status" value="1"/>
</dbReference>
<name>A0A810QA04_9FIRM</name>
<feature type="transmembrane region" description="Helical" evidence="6">
    <location>
        <begin position="346"/>
        <end position="366"/>
    </location>
</feature>
<accession>A0A810QA04</accession>
<evidence type="ECO:0000256" key="3">
    <source>
        <dbReference type="ARBA" id="ARBA00022692"/>
    </source>
</evidence>
<feature type="transmembrane region" description="Helical" evidence="6">
    <location>
        <begin position="223"/>
        <end position="241"/>
    </location>
</feature>
<dbReference type="InterPro" id="IPR047218">
    <property type="entry name" value="YocR/YhdH-like"/>
</dbReference>
<dbReference type="NCBIfam" id="NF037979">
    <property type="entry name" value="Na_transp"/>
    <property type="match status" value="1"/>
</dbReference>
<keyword evidence="8" id="KW-1185">Reference proteome</keyword>
<dbReference type="GO" id="GO:0016020">
    <property type="term" value="C:membrane"/>
    <property type="evidence" value="ECO:0007669"/>
    <property type="project" value="UniProtKB-SubCell"/>
</dbReference>